<keyword evidence="6" id="KW-0934">Plastid</keyword>
<dbReference type="GO" id="GO:0015935">
    <property type="term" value="C:small ribosomal subunit"/>
    <property type="evidence" value="ECO:0007669"/>
    <property type="project" value="TreeGrafter"/>
</dbReference>
<dbReference type="EMBL" id="MZ156028">
    <property type="protein sequence ID" value="QWK41795.1"/>
    <property type="molecule type" value="Genomic_DNA"/>
</dbReference>
<dbReference type="GO" id="GO:0003735">
    <property type="term" value="F:structural constituent of ribosome"/>
    <property type="evidence" value="ECO:0007669"/>
    <property type="project" value="InterPro"/>
</dbReference>
<evidence type="ECO:0000256" key="4">
    <source>
        <dbReference type="ARBA" id="ARBA00022980"/>
    </source>
</evidence>
<gene>
    <name evidence="6" type="primary">rps20</name>
</gene>
<dbReference type="PANTHER" id="PTHR33398:SF1">
    <property type="entry name" value="SMALL RIBOSOMAL SUBUNIT PROTEIN BS20C"/>
    <property type="match status" value="1"/>
</dbReference>
<dbReference type="GO" id="GO:0070181">
    <property type="term" value="F:small ribosomal subunit rRNA binding"/>
    <property type="evidence" value="ECO:0007669"/>
    <property type="project" value="TreeGrafter"/>
</dbReference>
<sequence length="99" mass="11872">MANSRSSKKRIKINKRNNIKNNSYNSLIKTFTKKYINLIRHYKKDQNIDNYLLVKNSLSLVFSQIDRATKKNILQKNTASRKKSKLYKMLKIYYKLKIL</sequence>
<dbReference type="SUPFAM" id="SSF46992">
    <property type="entry name" value="Ribosomal protein S20"/>
    <property type="match status" value="1"/>
</dbReference>
<keyword evidence="2" id="KW-0699">rRNA-binding</keyword>
<dbReference type="AlphaFoldDB" id="A0A8F0JY03"/>
<proteinExistence type="inferred from homology"/>
<dbReference type="PANTHER" id="PTHR33398">
    <property type="entry name" value="30S RIBOSOMAL PROTEIN S20"/>
    <property type="match status" value="1"/>
</dbReference>
<keyword evidence="3" id="KW-0694">RNA-binding</keyword>
<dbReference type="HAMAP" id="MF_00500">
    <property type="entry name" value="Ribosomal_bS20"/>
    <property type="match status" value="1"/>
</dbReference>
<dbReference type="Gene3D" id="1.20.58.110">
    <property type="entry name" value="Ribosomal protein S20"/>
    <property type="match status" value="1"/>
</dbReference>
<dbReference type="InterPro" id="IPR002583">
    <property type="entry name" value="Ribosomal_bS20"/>
</dbReference>
<organism evidence="6">
    <name type="scientific">Protohalopteris sp</name>
    <dbReference type="NCBI Taxonomy" id="2843287"/>
    <lineage>
        <taxon>Eukaryota</taxon>
        <taxon>Sar</taxon>
        <taxon>Stramenopiles</taxon>
        <taxon>Ochrophyta</taxon>
        <taxon>PX clade</taxon>
        <taxon>Phaeophyceae</taxon>
        <taxon>Sphacelariales</taxon>
        <taxon>Stypocaulaceae</taxon>
        <taxon>Protohalopteris</taxon>
    </lineage>
</organism>
<evidence type="ECO:0000256" key="1">
    <source>
        <dbReference type="ARBA" id="ARBA00007634"/>
    </source>
</evidence>
<dbReference type="GO" id="GO:0006412">
    <property type="term" value="P:translation"/>
    <property type="evidence" value="ECO:0007669"/>
    <property type="project" value="InterPro"/>
</dbReference>
<evidence type="ECO:0000256" key="2">
    <source>
        <dbReference type="ARBA" id="ARBA00022730"/>
    </source>
</evidence>
<geneLocation type="plastid" evidence="6"/>
<name>A0A8F0JY03_9PHAE</name>
<evidence type="ECO:0000256" key="3">
    <source>
        <dbReference type="ARBA" id="ARBA00022884"/>
    </source>
</evidence>
<reference evidence="6" key="1">
    <citation type="journal article" date="2021" name="Genome Biol. Evol.">
        <title>Genomic rearrangements and sequence evolution across brown algal organelles.</title>
        <authorList>
            <person name="Starko S."/>
            <person name="Bringloe T.T."/>
            <person name="Gomez M.S."/>
            <person name="Darby H."/>
            <person name="Graham S.W."/>
            <person name="Martone P.T."/>
        </authorList>
    </citation>
    <scope>NUCLEOTIDE SEQUENCE</scope>
</reference>
<dbReference type="InterPro" id="IPR036510">
    <property type="entry name" value="Ribosomal_bS20_sf"/>
</dbReference>
<dbReference type="Pfam" id="PF01649">
    <property type="entry name" value="Ribosomal_S20p"/>
    <property type="match status" value="1"/>
</dbReference>
<evidence type="ECO:0000313" key="6">
    <source>
        <dbReference type="EMBL" id="QWK41795.1"/>
    </source>
</evidence>
<keyword evidence="5" id="KW-0687">Ribonucleoprotein</keyword>
<comment type="similarity">
    <text evidence="1">Belongs to the bacterial ribosomal protein bS20 family.</text>
</comment>
<protein>
    <submittedName>
        <fullName evidence="6">Ribosomal protein S20</fullName>
    </submittedName>
</protein>
<accession>A0A8F0JY03</accession>
<evidence type="ECO:0000256" key="5">
    <source>
        <dbReference type="ARBA" id="ARBA00023274"/>
    </source>
</evidence>
<dbReference type="NCBIfam" id="TIGR00029">
    <property type="entry name" value="S20"/>
    <property type="match status" value="1"/>
</dbReference>
<keyword evidence="4 6" id="KW-0689">Ribosomal protein</keyword>